<accession>A0AC34RMP4</accession>
<organism evidence="1 2">
    <name type="scientific">Panagrolaimus sp. JU765</name>
    <dbReference type="NCBI Taxonomy" id="591449"/>
    <lineage>
        <taxon>Eukaryota</taxon>
        <taxon>Metazoa</taxon>
        <taxon>Ecdysozoa</taxon>
        <taxon>Nematoda</taxon>
        <taxon>Chromadorea</taxon>
        <taxon>Rhabditida</taxon>
        <taxon>Tylenchina</taxon>
        <taxon>Panagrolaimomorpha</taxon>
        <taxon>Panagrolaimoidea</taxon>
        <taxon>Panagrolaimidae</taxon>
        <taxon>Panagrolaimus</taxon>
    </lineage>
</organism>
<reference evidence="2" key="1">
    <citation type="submission" date="2022-11" db="UniProtKB">
        <authorList>
            <consortium name="WormBaseParasite"/>
        </authorList>
    </citation>
    <scope>IDENTIFICATION</scope>
</reference>
<name>A0AC34RMP4_9BILA</name>
<dbReference type="WBParaSite" id="JU765_v2.g8494.t1">
    <property type="protein sequence ID" value="JU765_v2.g8494.t1"/>
    <property type="gene ID" value="JU765_v2.g8494"/>
</dbReference>
<evidence type="ECO:0000313" key="1">
    <source>
        <dbReference type="Proteomes" id="UP000887576"/>
    </source>
</evidence>
<sequence>MHGGLSPSATLIDEIQQIDRIKEVPLSGPSCDLLWSDPHDDPGWSPSTRGCGHFFGEDVSEAFHFLNQTTSIVRAHQVVMTGYQLCHKQQVLTVFSAPNYCYRLKNMGAALFLENCDSFRYIQFDGVASNGKMPKNDRPVIFDKYFD</sequence>
<proteinExistence type="predicted"/>
<evidence type="ECO:0000313" key="2">
    <source>
        <dbReference type="WBParaSite" id="JU765_v2.g8494.t1"/>
    </source>
</evidence>
<protein>
    <submittedName>
        <fullName evidence="2">Protein-serine/threonine phosphatase</fullName>
    </submittedName>
</protein>
<dbReference type="Proteomes" id="UP000887576">
    <property type="component" value="Unplaced"/>
</dbReference>